<feature type="transmembrane region" description="Helical" evidence="10">
    <location>
        <begin position="279"/>
        <end position="297"/>
    </location>
</feature>
<sequence length="352" mass="37987">MVLQLVMLAWLANRPDWLHATLTPWDNQWYVQIAQQGYPHGFSYDAQGHLTGNTLAFFPLYPALIKVMSAVTGLGGQSASVAVSWLASAGAAVATHRLGARLWGPRAALCLVLVVFTQPMAITLWIGYSESLFLLLAAVCLLAAHRERWLTAGVFALLAGLSRSTGVALSAALAVAAGTAMWRARRIDRRALAGVVIGGLGVPGYVAWVGLRVGEPTAWLTIQNAGWNTAWDWGLATWRFLETTLQRGSDWVPVSIAVLLLLGAVGCATAVLQRTWPPLVVYGLLVFVLTIGQTNYYHSKPRLLVPALLTLLPLARAFGKAGVRSAGPAMALYALFGTWFGAYMLTNWMYAI</sequence>
<dbReference type="PANTHER" id="PTHR12468">
    <property type="entry name" value="GPI MANNOSYLTRANSFERASE 2"/>
    <property type="match status" value="1"/>
</dbReference>
<comment type="caution">
    <text evidence="11">The sequence shown here is derived from an EMBL/GenBank/DDBJ whole genome shotgun (WGS) entry which is preliminary data.</text>
</comment>
<dbReference type="Proteomes" id="UP001198565">
    <property type="component" value="Unassembled WGS sequence"/>
</dbReference>
<feature type="transmembrane region" description="Helical" evidence="10">
    <location>
        <begin position="191"/>
        <end position="211"/>
    </location>
</feature>
<keyword evidence="7" id="KW-0256">Endoplasmic reticulum</keyword>
<evidence type="ECO:0000313" key="12">
    <source>
        <dbReference type="Proteomes" id="UP001198565"/>
    </source>
</evidence>
<feature type="transmembrane region" description="Helical" evidence="10">
    <location>
        <begin position="331"/>
        <end position="350"/>
    </location>
</feature>
<evidence type="ECO:0000256" key="4">
    <source>
        <dbReference type="ARBA" id="ARBA00022676"/>
    </source>
</evidence>
<evidence type="ECO:0000256" key="1">
    <source>
        <dbReference type="ARBA" id="ARBA00004477"/>
    </source>
</evidence>
<dbReference type="PANTHER" id="PTHR12468:SF2">
    <property type="entry name" value="GPI MANNOSYLTRANSFERASE 2"/>
    <property type="match status" value="1"/>
</dbReference>
<accession>A0ABS7QU43</accession>
<evidence type="ECO:0000256" key="9">
    <source>
        <dbReference type="ARBA" id="ARBA00023136"/>
    </source>
</evidence>
<evidence type="ECO:0000256" key="3">
    <source>
        <dbReference type="ARBA" id="ARBA00022502"/>
    </source>
</evidence>
<evidence type="ECO:0000256" key="6">
    <source>
        <dbReference type="ARBA" id="ARBA00022692"/>
    </source>
</evidence>
<evidence type="ECO:0000256" key="2">
    <source>
        <dbReference type="ARBA" id="ARBA00004687"/>
    </source>
</evidence>
<keyword evidence="6 10" id="KW-0812">Transmembrane</keyword>
<protein>
    <recommendedName>
        <fullName evidence="13">Integral membrane protein</fullName>
    </recommendedName>
</protein>
<dbReference type="RefSeq" id="WP_222978246.1">
    <property type="nucleotide sequence ID" value="NZ_JAINVZ010000009.1"/>
</dbReference>
<feature type="transmembrane region" description="Helical" evidence="10">
    <location>
        <begin position="251"/>
        <end position="272"/>
    </location>
</feature>
<reference evidence="11 12" key="1">
    <citation type="submission" date="2021-08" db="EMBL/GenBank/DDBJ databases">
        <title>Streptomyces sp. PTM05 isolated from lichen.</title>
        <authorList>
            <person name="Somphong A."/>
            <person name="Phongsopitanun W."/>
            <person name="Tanasupawat S."/>
        </authorList>
    </citation>
    <scope>NUCLEOTIDE SEQUENCE [LARGE SCALE GENOMIC DNA]</scope>
    <source>
        <strain evidence="11 12">Ptm05</strain>
    </source>
</reference>
<evidence type="ECO:0000256" key="8">
    <source>
        <dbReference type="ARBA" id="ARBA00022989"/>
    </source>
</evidence>
<dbReference type="EMBL" id="JAINVZ010000009">
    <property type="protein sequence ID" value="MBY8886231.1"/>
    <property type="molecule type" value="Genomic_DNA"/>
</dbReference>
<evidence type="ECO:0000256" key="5">
    <source>
        <dbReference type="ARBA" id="ARBA00022679"/>
    </source>
</evidence>
<gene>
    <name evidence="11" type="ORF">K7472_15365</name>
</gene>
<comment type="subcellular location">
    <subcellularLocation>
        <location evidence="1">Endoplasmic reticulum membrane</location>
        <topology evidence="1">Multi-pass membrane protein</topology>
    </subcellularLocation>
</comment>
<keyword evidence="5" id="KW-0808">Transferase</keyword>
<evidence type="ECO:0000256" key="7">
    <source>
        <dbReference type="ARBA" id="ARBA00022824"/>
    </source>
</evidence>
<comment type="pathway">
    <text evidence="2">Glycolipid biosynthesis; glycosylphosphatidylinositol-anchor biosynthesis.</text>
</comment>
<dbReference type="Pfam" id="PF04188">
    <property type="entry name" value="Mannosyl_trans2"/>
    <property type="match status" value="1"/>
</dbReference>
<keyword evidence="3" id="KW-0337">GPI-anchor biosynthesis</keyword>
<evidence type="ECO:0000256" key="10">
    <source>
        <dbReference type="SAM" id="Phobius"/>
    </source>
</evidence>
<organism evidence="11 12">
    <name type="scientific">Streptantibioticus parmotrematis</name>
    <dbReference type="NCBI Taxonomy" id="2873249"/>
    <lineage>
        <taxon>Bacteria</taxon>
        <taxon>Bacillati</taxon>
        <taxon>Actinomycetota</taxon>
        <taxon>Actinomycetes</taxon>
        <taxon>Kitasatosporales</taxon>
        <taxon>Streptomycetaceae</taxon>
        <taxon>Streptantibioticus</taxon>
    </lineage>
</organism>
<evidence type="ECO:0000313" key="11">
    <source>
        <dbReference type="EMBL" id="MBY8886231.1"/>
    </source>
</evidence>
<feature type="transmembrane region" description="Helical" evidence="10">
    <location>
        <begin position="107"/>
        <end position="128"/>
    </location>
</feature>
<name>A0ABS7QU43_9ACTN</name>
<proteinExistence type="predicted"/>
<keyword evidence="4" id="KW-0328">Glycosyltransferase</keyword>
<dbReference type="InterPro" id="IPR007315">
    <property type="entry name" value="PIG-V/Gpi18"/>
</dbReference>
<keyword evidence="12" id="KW-1185">Reference proteome</keyword>
<feature type="transmembrane region" description="Helical" evidence="10">
    <location>
        <begin position="148"/>
        <end position="179"/>
    </location>
</feature>
<evidence type="ECO:0008006" key="13">
    <source>
        <dbReference type="Google" id="ProtNLM"/>
    </source>
</evidence>
<keyword evidence="9 10" id="KW-0472">Membrane</keyword>
<keyword evidence="8 10" id="KW-1133">Transmembrane helix</keyword>